<keyword evidence="3" id="KW-1185">Reference proteome</keyword>
<dbReference type="Proteomes" id="UP001497457">
    <property type="component" value="Chromosome 17b"/>
</dbReference>
<feature type="transmembrane region" description="Helical" evidence="1">
    <location>
        <begin position="139"/>
        <end position="165"/>
    </location>
</feature>
<gene>
    <name evidence="2" type="ORF">URODEC1_LOCUS37031</name>
</gene>
<sequence>MRTVSTSTASASGGKQLPLVECPSCGIPVIKIRSKQKETYGELFFKCPNNIKEDSRTCGFIRSEGQYEFYVRGLEKKDRGLEKKDEDEGHHFGDGNDVLRWQWFELKQEVGMMKQQVDTAAVEIGNLKMQIYELKEQKAAFLMSISVAVAGLVGLLVGLLVRAMWK</sequence>
<name>A0ABC8YTR7_9POAL</name>
<reference evidence="3" key="1">
    <citation type="submission" date="2024-06" db="EMBL/GenBank/DDBJ databases">
        <authorList>
            <person name="Ryan C."/>
        </authorList>
    </citation>
    <scope>NUCLEOTIDE SEQUENCE [LARGE SCALE GENOMIC DNA]</scope>
</reference>
<proteinExistence type="predicted"/>
<keyword evidence="1" id="KW-0812">Transmembrane</keyword>
<accession>A0ABC8YTR7</accession>
<keyword evidence="1" id="KW-0472">Membrane</keyword>
<evidence type="ECO:0008006" key="4">
    <source>
        <dbReference type="Google" id="ProtNLM"/>
    </source>
</evidence>
<reference evidence="2 3" key="2">
    <citation type="submission" date="2024-10" db="EMBL/GenBank/DDBJ databases">
        <authorList>
            <person name="Ryan C."/>
        </authorList>
    </citation>
    <scope>NUCLEOTIDE SEQUENCE [LARGE SCALE GENOMIC DNA]</scope>
</reference>
<evidence type="ECO:0000256" key="1">
    <source>
        <dbReference type="SAM" id="Phobius"/>
    </source>
</evidence>
<dbReference type="AlphaFoldDB" id="A0ABC8YTR7"/>
<organism evidence="2 3">
    <name type="scientific">Urochloa decumbens</name>
    <dbReference type="NCBI Taxonomy" id="240449"/>
    <lineage>
        <taxon>Eukaryota</taxon>
        <taxon>Viridiplantae</taxon>
        <taxon>Streptophyta</taxon>
        <taxon>Embryophyta</taxon>
        <taxon>Tracheophyta</taxon>
        <taxon>Spermatophyta</taxon>
        <taxon>Magnoliopsida</taxon>
        <taxon>Liliopsida</taxon>
        <taxon>Poales</taxon>
        <taxon>Poaceae</taxon>
        <taxon>PACMAD clade</taxon>
        <taxon>Panicoideae</taxon>
        <taxon>Panicodae</taxon>
        <taxon>Paniceae</taxon>
        <taxon>Melinidinae</taxon>
        <taxon>Urochloa</taxon>
    </lineage>
</organism>
<dbReference type="EMBL" id="OZ075127">
    <property type="protein sequence ID" value="CAL4947848.1"/>
    <property type="molecule type" value="Genomic_DNA"/>
</dbReference>
<protein>
    <recommendedName>
        <fullName evidence="4">Zinc finger GRF-type domain-containing protein</fullName>
    </recommendedName>
</protein>
<evidence type="ECO:0000313" key="2">
    <source>
        <dbReference type="EMBL" id="CAL4947848.1"/>
    </source>
</evidence>
<keyword evidence="1" id="KW-1133">Transmembrane helix</keyword>
<evidence type="ECO:0000313" key="3">
    <source>
        <dbReference type="Proteomes" id="UP001497457"/>
    </source>
</evidence>